<dbReference type="KEGG" id="halc:EY643_04825"/>
<evidence type="ECO:0000313" key="13">
    <source>
        <dbReference type="EMBL" id="QFU75022.1"/>
    </source>
</evidence>
<dbReference type="CDD" id="cd24017">
    <property type="entry name" value="ASKHA_T2SSL_N"/>
    <property type="match status" value="1"/>
</dbReference>
<dbReference type="Proteomes" id="UP000326287">
    <property type="component" value="Chromosome"/>
</dbReference>
<evidence type="ECO:0000256" key="4">
    <source>
        <dbReference type="ARBA" id="ARBA00022475"/>
    </source>
</evidence>
<keyword evidence="5" id="KW-0997">Cell inner membrane</keyword>
<dbReference type="GO" id="GO:0015627">
    <property type="term" value="C:type II protein secretion system complex"/>
    <property type="evidence" value="ECO:0007669"/>
    <property type="project" value="InterPro"/>
</dbReference>
<keyword evidence="8" id="KW-1133">Transmembrane helix</keyword>
<dbReference type="Pfam" id="PF05134">
    <property type="entry name" value="T2SSL"/>
    <property type="match status" value="1"/>
</dbReference>
<evidence type="ECO:0000256" key="2">
    <source>
        <dbReference type="ARBA" id="ARBA00005318"/>
    </source>
</evidence>
<dbReference type="SUPFAM" id="SSF53067">
    <property type="entry name" value="Actin-like ATPase domain"/>
    <property type="match status" value="1"/>
</dbReference>
<dbReference type="AlphaFoldDB" id="A0A5P9NGW6"/>
<reference evidence="13 14" key="1">
    <citation type="submission" date="2019-02" db="EMBL/GenBank/DDBJ databases">
        <authorList>
            <person name="Li S.-H."/>
        </authorList>
    </citation>
    <scope>NUCLEOTIDE SEQUENCE [LARGE SCALE GENOMIC DNA]</scope>
    <source>
        <strain evidence="13 14">IMCC14385</strain>
    </source>
</reference>
<keyword evidence="6" id="KW-0812">Transmembrane</keyword>
<evidence type="ECO:0000256" key="8">
    <source>
        <dbReference type="ARBA" id="ARBA00022989"/>
    </source>
</evidence>
<keyword evidence="4" id="KW-1003">Cell membrane</keyword>
<dbReference type="RefSeq" id="WP_152661129.1">
    <property type="nucleotide sequence ID" value="NZ_CP036422.1"/>
</dbReference>
<evidence type="ECO:0000313" key="14">
    <source>
        <dbReference type="Proteomes" id="UP000326287"/>
    </source>
</evidence>
<evidence type="ECO:0000256" key="10">
    <source>
        <dbReference type="PIRNR" id="PIRNR015761"/>
    </source>
</evidence>
<evidence type="ECO:0000256" key="5">
    <source>
        <dbReference type="ARBA" id="ARBA00022519"/>
    </source>
</evidence>
<dbReference type="GO" id="GO:0009276">
    <property type="term" value="C:Gram-negative-bacterium-type cell wall"/>
    <property type="evidence" value="ECO:0007669"/>
    <property type="project" value="InterPro"/>
</dbReference>
<dbReference type="InterPro" id="IPR043129">
    <property type="entry name" value="ATPase_NBD"/>
</dbReference>
<feature type="domain" description="GspL periplasmic" evidence="12">
    <location>
        <begin position="246"/>
        <end position="398"/>
    </location>
</feature>
<keyword evidence="9" id="KW-0472">Membrane</keyword>
<dbReference type="Gene3D" id="3.30.420.380">
    <property type="match status" value="1"/>
</dbReference>
<evidence type="ECO:0000256" key="1">
    <source>
        <dbReference type="ARBA" id="ARBA00004377"/>
    </source>
</evidence>
<evidence type="ECO:0000256" key="6">
    <source>
        <dbReference type="ARBA" id="ARBA00022692"/>
    </source>
</evidence>
<evidence type="ECO:0000256" key="3">
    <source>
        <dbReference type="ARBA" id="ARBA00022448"/>
    </source>
</evidence>
<sequence>MQNTAIIRRIDGELAWYPPGASAGAHSLHLEAEQLALRAAISESRIVPIFAVPGGDVRLLSLTITAPEKRHFSKSLPFTLEEELAVDVDELHFASCEVAPLEYAVAVSSTEHMREYANSLASLPEIGQWIPEPLLLPWQEGEWCLVLEAGVAIVRTGACDGFAIEREMLPAFLAAAQADNGEPDAVIVYGEQQDEDIALLPESLRGRAQWRRGDFYSAMMLAEQPNPALNLRQGEYARRLPLARWWRQAKVAAVLFAVGLALHMVATGFDYRQLKEQNLALRGAREASFRQVFPRGAISDVEKQLRNQLGALSGTGAASGFASLMERVGKVVSTSKGTNIVSINYNAKADEMRLNILAANYGEVERVREGINGAGLEATMENSSAQGERVRARLRVRDRS</sequence>
<protein>
    <recommendedName>
        <fullName evidence="10">Type II secretion system protein L</fullName>
        <shortName evidence="10">T2SS protein L</shortName>
    </recommendedName>
</protein>
<dbReference type="GO" id="GO:0005886">
    <property type="term" value="C:plasma membrane"/>
    <property type="evidence" value="ECO:0007669"/>
    <property type="project" value="UniProtKB-SubCell"/>
</dbReference>
<keyword evidence="3 10" id="KW-0813">Transport</keyword>
<gene>
    <name evidence="13" type="ORF">EY643_04825</name>
</gene>
<accession>A0A5P9NGW6</accession>
<name>A0A5P9NGW6_9GAMM</name>
<dbReference type="EMBL" id="CP036422">
    <property type="protein sequence ID" value="QFU75022.1"/>
    <property type="molecule type" value="Genomic_DNA"/>
</dbReference>
<dbReference type="GO" id="GO:0015628">
    <property type="term" value="P:protein secretion by the type II secretion system"/>
    <property type="evidence" value="ECO:0007669"/>
    <property type="project" value="InterPro"/>
</dbReference>
<dbReference type="InterPro" id="IPR007812">
    <property type="entry name" value="T2SS_protein-GspL"/>
</dbReference>
<dbReference type="Gene3D" id="3.30.420.370">
    <property type="match status" value="1"/>
</dbReference>
<evidence type="ECO:0000259" key="12">
    <source>
        <dbReference type="Pfam" id="PF12693"/>
    </source>
</evidence>
<evidence type="ECO:0000259" key="11">
    <source>
        <dbReference type="Pfam" id="PF05134"/>
    </source>
</evidence>
<dbReference type="Pfam" id="PF12693">
    <property type="entry name" value="GspL_C"/>
    <property type="match status" value="1"/>
</dbReference>
<comment type="similarity">
    <text evidence="2 10">Belongs to the GSP L family.</text>
</comment>
<dbReference type="NCBIfam" id="TIGR01709">
    <property type="entry name" value="typeII_sec_gspL"/>
    <property type="match status" value="1"/>
</dbReference>
<evidence type="ECO:0000256" key="9">
    <source>
        <dbReference type="ARBA" id="ARBA00023136"/>
    </source>
</evidence>
<keyword evidence="14" id="KW-1185">Reference proteome</keyword>
<dbReference type="PIRSF" id="PIRSF015761">
    <property type="entry name" value="Protein_L"/>
    <property type="match status" value="1"/>
</dbReference>
<dbReference type="OrthoDB" id="7011844at2"/>
<dbReference type="Gene3D" id="3.30.1360.100">
    <property type="entry name" value="General secretion pathway protein M, EpsM"/>
    <property type="match status" value="1"/>
</dbReference>
<feature type="domain" description="GspL cytoplasmic actin-ATPase-like" evidence="11">
    <location>
        <begin position="33"/>
        <end position="238"/>
    </location>
</feature>
<comment type="function">
    <text evidence="10">Inner membrane component of the type II secretion system required for the energy-dependent secretion of extracellular factors such as proteases and toxins from the periplasm.</text>
</comment>
<dbReference type="InterPro" id="IPR025691">
    <property type="entry name" value="GspL_pp_dom"/>
</dbReference>
<keyword evidence="7 10" id="KW-0653">Protein transport</keyword>
<organism evidence="13 14">
    <name type="scientific">Halioglobus maricola</name>
    <dbReference type="NCBI Taxonomy" id="2601894"/>
    <lineage>
        <taxon>Bacteria</taxon>
        <taxon>Pseudomonadati</taxon>
        <taxon>Pseudomonadota</taxon>
        <taxon>Gammaproteobacteria</taxon>
        <taxon>Cellvibrionales</taxon>
        <taxon>Halieaceae</taxon>
        <taxon>Halioglobus</taxon>
    </lineage>
</organism>
<proteinExistence type="inferred from homology"/>
<comment type="subcellular location">
    <subcellularLocation>
        <location evidence="1">Cell inner membrane</location>
        <topology evidence="1">Single-pass membrane protein</topology>
    </subcellularLocation>
</comment>
<dbReference type="InterPro" id="IPR024230">
    <property type="entry name" value="GspL_cyto_dom"/>
</dbReference>
<evidence type="ECO:0000256" key="7">
    <source>
        <dbReference type="ARBA" id="ARBA00022927"/>
    </source>
</evidence>